<reference evidence="12 13" key="1">
    <citation type="journal article" date="2016" name="Sci. Rep.">
        <title>Metabolic traits of an uncultured archaeal lineage -MSBL1- from brine pools of the Red Sea.</title>
        <authorList>
            <person name="Mwirichia R."/>
            <person name="Alam I."/>
            <person name="Rashid M."/>
            <person name="Vinu M."/>
            <person name="Ba-Alawi W."/>
            <person name="Anthony Kamau A."/>
            <person name="Kamanda Ngugi D."/>
            <person name="Goker M."/>
            <person name="Klenk H.P."/>
            <person name="Bajic V."/>
            <person name="Stingl U."/>
        </authorList>
    </citation>
    <scope>NUCLEOTIDE SEQUENCE [LARGE SCALE GENOMIC DNA]</scope>
    <source>
        <strain evidence="12">SCGC-AAA259D18</strain>
    </source>
</reference>
<comment type="function">
    <text evidence="9">Catalytic component of the exosome, which is a complex involved in RNA degradation. Has 3'-&gt;5' exoribonuclease activity. Can also synthesize heteropolymeric RNA-tails.</text>
</comment>
<dbReference type="GO" id="GO:0016075">
    <property type="term" value="P:rRNA catabolic process"/>
    <property type="evidence" value="ECO:0007669"/>
    <property type="project" value="TreeGrafter"/>
</dbReference>
<evidence type="ECO:0000256" key="2">
    <source>
        <dbReference type="ARBA" id="ARBA00022490"/>
    </source>
</evidence>
<dbReference type="PATRIC" id="fig|1698262.3.peg.288"/>
<dbReference type="GO" id="GO:0000956">
    <property type="term" value="P:nuclear-transcribed mRNA catabolic process"/>
    <property type="evidence" value="ECO:0007669"/>
    <property type="project" value="UniProtKB-ARBA"/>
</dbReference>
<dbReference type="InterPro" id="IPR015847">
    <property type="entry name" value="ExoRNase_PH_dom2"/>
</dbReference>
<dbReference type="Gene3D" id="3.30.230.70">
    <property type="entry name" value="GHMP Kinase, N-terminal domain"/>
    <property type="match status" value="1"/>
</dbReference>
<gene>
    <name evidence="9" type="primary">rrp41</name>
    <name evidence="12" type="ORF">AKJ63_01700</name>
</gene>
<dbReference type="InterPro" id="IPR020568">
    <property type="entry name" value="Ribosomal_Su5_D2-typ_SF"/>
</dbReference>
<comment type="subcellular location">
    <subcellularLocation>
        <location evidence="1 9">Cytoplasm</location>
    </subcellularLocation>
</comment>
<dbReference type="InterPro" id="IPR050080">
    <property type="entry name" value="RNase_PH"/>
</dbReference>
<dbReference type="PANTHER" id="PTHR11953">
    <property type="entry name" value="EXOSOME COMPLEX COMPONENT"/>
    <property type="match status" value="1"/>
</dbReference>
<feature type="domain" description="Exoribonuclease phosphorolytic" evidence="10">
    <location>
        <begin position="21"/>
        <end position="150"/>
    </location>
</feature>
<dbReference type="InterPro" id="IPR001247">
    <property type="entry name" value="ExoRNase_PH_dom1"/>
</dbReference>
<comment type="function">
    <text evidence="7">Catalytic component of the exosome, which is a complex involved in RNA degradation. Has 3'-&gt;5' exoribonuclease activity. Can also synthesize heteromeric RNA-tails.</text>
</comment>
<dbReference type="AlphaFoldDB" id="A0A133UAQ2"/>
<evidence type="ECO:0000256" key="9">
    <source>
        <dbReference type="HAMAP-Rule" id="MF_00591"/>
    </source>
</evidence>
<evidence type="ECO:0000313" key="13">
    <source>
        <dbReference type="Proteomes" id="UP000070195"/>
    </source>
</evidence>
<dbReference type="Proteomes" id="UP000070195">
    <property type="component" value="Unassembled WGS sequence"/>
</dbReference>
<evidence type="ECO:0000259" key="11">
    <source>
        <dbReference type="Pfam" id="PF03725"/>
    </source>
</evidence>
<feature type="domain" description="Exoribonuclease phosphorolytic" evidence="11">
    <location>
        <begin position="153"/>
        <end position="218"/>
    </location>
</feature>
<evidence type="ECO:0000313" key="12">
    <source>
        <dbReference type="EMBL" id="KXA91264.1"/>
    </source>
</evidence>
<dbReference type="CDD" id="cd11366">
    <property type="entry name" value="RNase_PH_archRRP41"/>
    <property type="match status" value="1"/>
</dbReference>
<keyword evidence="3 9" id="KW-0540">Nuclease</keyword>
<evidence type="ECO:0000256" key="7">
    <source>
        <dbReference type="ARBA" id="ARBA00058924"/>
    </source>
</evidence>
<dbReference type="Pfam" id="PF03725">
    <property type="entry name" value="RNase_PH_C"/>
    <property type="match status" value="1"/>
</dbReference>
<dbReference type="GO" id="GO:0000177">
    <property type="term" value="C:cytoplasmic exosome (RNase complex)"/>
    <property type="evidence" value="ECO:0007669"/>
    <property type="project" value="TreeGrafter"/>
</dbReference>
<evidence type="ECO:0000256" key="8">
    <source>
        <dbReference type="ARBA" id="ARBA00062149"/>
    </source>
</evidence>
<dbReference type="SUPFAM" id="SSF55666">
    <property type="entry name" value="Ribonuclease PH domain 2-like"/>
    <property type="match status" value="1"/>
</dbReference>
<dbReference type="GO" id="GO:0000175">
    <property type="term" value="F:3'-5'-RNA exonuclease activity"/>
    <property type="evidence" value="ECO:0007669"/>
    <property type="project" value="UniProtKB-UniRule"/>
</dbReference>
<dbReference type="SUPFAM" id="SSF54211">
    <property type="entry name" value="Ribosomal protein S5 domain 2-like"/>
    <property type="match status" value="1"/>
</dbReference>
<accession>A0A133UAQ2</accession>
<organism evidence="12 13">
    <name type="scientific">candidate division MSBL1 archaeon SCGC-AAA259D18</name>
    <dbReference type="NCBI Taxonomy" id="1698262"/>
    <lineage>
        <taxon>Archaea</taxon>
        <taxon>Methanobacteriati</taxon>
        <taxon>Methanobacteriota</taxon>
        <taxon>candidate division MSBL1</taxon>
    </lineage>
</organism>
<evidence type="ECO:0000256" key="4">
    <source>
        <dbReference type="ARBA" id="ARBA00022801"/>
    </source>
</evidence>
<keyword evidence="13" id="KW-1185">Reference proteome</keyword>
<dbReference type="NCBIfam" id="TIGR02065">
    <property type="entry name" value="ECX1"/>
    <property type="match status" value="1"/>
</dbReference>
<evidence type="ECO:0000256" key="1">
    <source>
        <dbReference type="ARBA" id="ARBA00004496"/>
    </source>
</evidence>
<protein>
    <recommendedName>
        <fullName evidence="9">Exosome complex component Rrp41</fullName>
        <ecNumber evidence="9">3.1.13.-</ecNumber>
    </recommendedName>
</protein>
<proteinExistence type="inferred from homology"/>
<name>A0A133UAQ2_9EURY</name>
<dbReference type="EMBL" id="LHXM01000029">
    <property type="protein sequence ID" value="KXA91264.1"/>
    <property type="molecule type" value="Genomic_DNA"/>
</dbReference>
<dbReference type="PANTHER" id="PTHR11953:SF0">
    <property type="entry name" value="EXOSOME COMPLEX COMPONENT RRP41"/>
    <property type="match status" value="1"/>
</dbReference>
<dbReference type="Pfam" id="PF01138">
    <property type="entry name" value="RNase_PH"/>
    <property type="match status" value="1"/>
</dbReference>
<keyword evidence="6 9" id="KW-0269">Exonuclease</keyword>
<dbReference type="HAMAP" id="MF_00591">
    <property type="entry name" value="Exosome_Rrp41"/>
    <property type="match status" value="1"/>
</dbReference>
<evidence type="ECO:0000256" key="6">
    <source>
        <dbReference type="ARBA" id="ARBA00022839"/>
    </source>
</evidence>
<dbReference type="InterPro" id="IPR027408">
    <property type="entry name" value="PNPase/RNase_PH_dom_sf"/>
</dbReference>
<comment type="subunit">
    <text evidence="8 9">Component of the archaeal exosome complex. Forms a hexameric ring-like arrangement composed of 3 Rrp41-Rrp42 heterodimers. The hexameric ring associates with a trimer of Rrp4 and/or Csl4 subunits.</text>
</comment>
<keyword evidence="4 9" id="KW-0378">Hydrolase</keyword>
<evidence type="ECO:0000256" key="5">
    <source>
        <dbReference type="ARBA" id="ARBA00022835"/>
    </source>
</evidence>
<evidence type="ECO:0000259" key="10">
    <source>
        <dbReference type="Pfam" id="PF01138"/>
    </source>
</evidence>
<dbReference type="InterPro" id="IPR011807">
    <property type="entry name" value="Rrp41"/>
</dbReference>
<sequence>MEEPEKLIVEGKRLDGRGPEEIRPLTIEAGILEKADGSAYLELGDNKAIASVYGPREMHPRHLQKMNKAVLRVRYNMAPFSVEERKRPGPSRRSREISKVAREALEPAVFLERYPRAVIDVSMELLQSSAGTRTAGITAASVALADAGIPMRDLVASIASGKADGTIVLDLQKEEDQFGDGDMPIAYMPQKENITLLQMDGHFEPGEFEEALDLATEGCKQVYEKQREALQKKYAEEEEE</sequence>
<dbReference type="EC" id="3.1.13.-" evidence="9"/>
<dbReference type="GO" id="GO:0010467">
    <property type="term" value="P:gene expression"/>
    <property type="evidence" value="ECO:0007669"/>
    <property type="project" value="UniProtKB-ARBA"/>
</dbReference>
<dbReference type="FunFam" id="3.30.230.70:FF:000004">
    <property type="entry name" value="Exosome complex component Rrp41"/>
    <property type="match status" value="1"/>
</dbReference>
<keyword evidence="5 9" id="KW-0271">Exosome</keyword>
<dbReference type="InterPro" id="IPR036345">
    <property type="entry name" value="ExoRNase_PH_dom2_sf"/>
</dbReference>
<dbReference type="GO" id="GO:0003723">
    <property type="term" value="F:RNA binding"/>
    <property type="evidence" value="ECO:0007669"/>
    <property type="project" value="TreeGrafter"/>
</dbReference>
<evidence type="ECO:0000256" key="3">
    <source>
        <dbReference type="ARBA" id="ARBA00022722"/>
    </source>
</evidence>
<comment type="similarity">
    <text evidence="9">Belongs to the RNase PH family. Rrp41 subfamily.</text>
</comment>
<keyword evidence="2 9" id="KW-0963">Cytoplasm</keyword>
<comment type="caution">
    <text evidence="12">The sequence shown here is derived from an EMBL/GenBank/DDBJ whole genome shotgun (WGS) entry which is preliminary data.</text>
</comment>